<dbReference type="PANTHER" id="PTHR10887:SF364">
    <property type="entry name" value="REGULATOR OF NONSENSE TRANSCRIPTS 1"/>
    <property type="match status" value="1"/>
</dbReference>
<name>A0A058Z154_FONAL</name>
<gene>
    <name evidence="7" type="ORF">H696_05437</name>
</gene>
<dbReference type="GO" id="GO:0000184">
    <property type="term" value="P:nuclear-transcribed mRNA catabolic process, nonsense-mediated decay"/>
    <property type="evidence" value="ECO:0007669"/>
    <property type="project" value="TreeGrafter"/>
</dbReference>
<evidence type="ECO:0000259" key="6">
    <source>
        <dbReference type="SMART" id="SM00382"/>
    </source>
</evidence>
<keyword evidence="8" id="KW-1185">Reference proteome</keyword>
<dbReference type="CDD" id="cd18808">
    <property type="entry name" value="SF1_C_Upf1"/>
    <property type="match status" value="1"/>
</dbReference>
<dbReference type="InterPro" id="IPR041679">
    <property type="entry name" value="DNA2/NAM7-like_C"/>
</dbReference>
<evidence type="ECO:0000313" key="7">
    <source>
        <dbReference type="EMBL" id="KCV67979.1"/>
    </source>
</evidence>
<dbReference type="Proteomes" id="UP000030693">
    <property type="component" value="Unassembled WGS sequence"/>
</dbReference>
<keyword evidence="2" id="KW-0378">Hydrolase</keyword>
<feature type="domain" description="AAA+ ATPase" evidence="6">
    <location>
        <begin position="139"/>
        <end position="346"/>
    </location>
</feature>
<dbReference type="Gene3D" id="3.40.50.300">
    <property type="entry name" value="P-loop containing nucleotide triphosphate hydrolases"/>
    <property type="match status" value="2"/>
</dbReference>
<keyword evidence="3" id="KW-0347">Helicase</keyword>
<dbReference type="GO" id="GO:0005694">
    <property type="term" value="C:chromosome"/>
    <property type="evidence" value="ECO:0007669"/>
    <property type="project" value="UniProtKB-ARBA"/>
</dbReference>
<dbReference type="GeneID" id="20530162"/>
<dbReference type="GO" id="GO:0016787">
    <property type="term" value="F:hydrolase activity"/>
    <property type="evidence" value="ECO:0007669"/>
    <property type="project" value="UniProtKB-KW"/>
</dbReference>
<feature type="compositionally biased region" description="Low complexity" evidence="5">
    <location>
        <begin position="1"/>
        <end position="11"/>
    </location>
</feature>
<evidence type="ECO:0000313" key="8">
    <source>
        <dbReference type="Proteomes" id="UP000030693"/>
    </source>
</evidence>
<accession>A0A058Z154</accession>
<dbReference type="InterPro" id="IPR003593">
    <property type="entry name" value="AAA+_ATPase"/>
</dbReference>
<dbReference type="InterPro" id="IPR027417">
    <property type="entry name" value="P-loop_NTPase"/>
</dbReference>
<dbReference type="InterPro" id="IPR041677">
    <property type="entry name" value="DNA2/NAM7_AAA_11"/>
</dbReference>
<evidence type="ECO:0000256" key="1">
    <source>
        <dbReference type="ARBA" id="ARBA00022741"/>
    </source>
</evidence>
<evidence type="ECO:0000256" key="2">
    <source>
        <dbReference type="ARBA" id="ARBA00022801"/>
    </source>
</evidence>
<dbReference type="PANTHER" id="PTHR10887">
    <property type="entry name" value="DNA2/NAM7 HELICASE FAMILY"/>
    <property type="match status" value="1"/>
</dbReference>
<dbReference type="GO" id="GO:0003724">
    <property type="term" value="F:RNA helicase activity"/>
    <property type="evidence" value="ECO:0007669"/>
    <property type="project" value="TreeGrafter"/>
</dbReference>
<protein>
    <recommendedName>
        <fullName evidence="6">AAA+ ATPase domain-containing protein</fullName>
    </recommendedName>
</protein>
<dbReference type="SMART" id="SM00382">
    <property type="entry name" value="AAA"/>
    <property type="match status" value="1"/>
</dbReference>
<evidence type="ECO:0000256" key="3">
    <source>
        <dbReference type="ARBA" id="ARBA00022806"/>
    </source>
</evidence>
<organism evidence="7">
    <name type="scientific">Fonticula alba</name>
    <name type="common">Slime mold</name>
    <dbReference type="NCBI Taxonomy" id="691883"/>
    <lineage>
        <taxon>Eukaryota</taxon>
        <taxon>Rotosphaerida</taxon>
        <taxon>Fonticulaceae</taxon>
        <taxon>Fonticula</taxon>
    </lineage>
</organism>
<evidence type="ECO:0000256" key="4">
    <source>
        <dbReference type="ARBA" id="ARBA00022840"/>
    </source>
</evidence>
<dbReference type="Pfam" id="PF13086">
    <property type="entry name" value="AAA_11"/>
    <property type="match status" value="2"/>
</dbReference>
<dbReference type="GO" id="GO:0005524">
    <property type="term" value="F:ATP binding"/>
    <property type="evidence" value="ECO:0007669"/>
    <property type="project" value="UniProtKB-KW"/>
</dbReference>
<dbReference type="Pfam" id="PF13087">
    <property type="entry name" value="AAA_12"/>
    <property type="match status" value="1"/>
</dbReference>
<dbReference type="FunFam" id="3.40.50.300:FF:000326">
    <property type="entry name" value="P-loop containing nucleoside triphosphate hydrolase"/>
    <property type="match status" value="1"/>
</dbReference>
<dbReference type="GO" id="GO:0005737">
    <property type="term" value="C:cytoplasm"/>
    <property type="evidence" value="ECO:0007669"/>
    <property type="project" value="TreeGrafter"/>
</dbReference>
<dbReference type="AlphaFoldDB" id="A0A058Z154"/>
<dbReference type="STRING" id="691883.A0A058Z154"/>
<proteinExistence type="predicted"/>
<dbReference type="InterPro" id="IPR047187">
    <property type="entry name" value="SF1_C_Upf1"/>
</dbReference>
<keyword evidence="1" id="KW-0547">Nucleotide-binding</keyword>
<feature type="region of interest" description="Disordered" evidence="5">
    <location>
        <begin position="1"/>
        <end position="22"/>
    </location>
</feature>
<sequence>MAGPAGACAHGPGPGPHPAPASLAAAPKKVRVLLRHVFPEHEPLLGRSVGFTVKAVENPVHYLRVLEALERFAQGDELDDSITKHLLGRKLVARNEDAEEWWPSMWSGFQPLHMADDFHAPGISRPNASQLRVMQAAVGQPFSLIQGPPGTGKTATIANLVYFFRSEGLRVLLSAPSNVAVSNLCGRVSASGLDVLWMESEAREFVSSPYKHLTFLEKAKAAFPKARAILANRQRPSYHEDSKETYADTKYLQQLREYYLRNAAIVAATLSSSAAFANKYDVVIIDEATQSTDPEALVALLHGPSRVIMVGDHMQLGPVVMSDQAVAAGLNRSLFERLIRMGGKPLRLDIQYRMHPAISAFPAATFYEGTLQDGVTAAERHKPGLKFSWPDPRKPLMFYADTGTETTSWSKVSFLNRSEARKVIQVLGLFLQQGIKPEDIGVISPYDAQCQYIREALAQQDTQLARACKQVDVASVDSFQGSERDIIILSTVRSRSVGFLSDARRLNVAITRARFGLVIVGNVGLLSRVRQLARAWAWAWGGCACSLVEF</sequence>
<dbReference type="eggNOG" id="KOG1802">
    <property type="taxonomic scope" value="Eukaryota"/>
</dbReference>
<keyword evidence="4" id="KW-0067">ATP-binding</keyword>
<evidence type="ECO:0000256" key="5">
    <source>
        <dbReference type="SAM" id="MobiDB-lite"/>
    </source>
</evidence>
<dbReference type="OrthoDB" id="6513042at2759"/>
<dbReference type="SUPFAM" id="SSF52540">
    <property type="entry name" value="P-loop containing nucleoside triphosphate hydrolases"/>
    <property type="match status" value="1"/>
</dbReference>
<dbReference type="RefSeq" id="XP_009497546.1">
    <property type="nucleotide sequence ID" value="XM_009499271.1"/>
</dbReference>
<reference evidence="7" key="1">
    <citation type="submission" date="2013-04" db="EMBL/GenBank/DDBJ databases">
        <title>The Genome Sequence of Fonticula alba ATCC 38817.</title>
        <authorList>
            <consortium name="The Broad Institute Genomics Platform"/>
            <person name="Russ C."/>
            <person name="Cuomo C."/>
            <person name="Burger G."/>
            <person name="Gray M.W."/>
            <person name="Holland P.W.H."/>
            <person name="King N."/>
            <person name="Lang F.B.F."/>
            <person name="Roger A.J."/>
            <person name="Ruiz-Trillo I."/>
            <person name="Brown M."/>
            <person name="Walker B."/>
            <person name="Young S."/>
            <person name="Zeng Q."/>
            <person name="Gargeya S."/>
            <person name="Fitzgerald M."/>
            <person name="Haas B."/>
            <person name="Abouelleil A."/>
            <person name="Allen A.W."/>
            <person name="Alvarado L."/>
            <person name="Arachchi H.M."/>
            <person name="Berlin A.M."/>
            <person name="Chapman S.B."/>
            <person name="Gainer-Dewar J."/>
            <person name="Goldberg J."/>
            <person name="Griggs A."/>
            <person name="Gujja S."/>
            <person name="Hansen M."/>
            <person name="Howarth C."/>
            <person name="Imamovic A."/>
            <person name="Ireland A."/>
            <person name="Larimer J."/>
            <person name="McCowan C."/>
            <person name="Murphy C."/>
            <person name="Pearson M."/>
            <person name="Poon T.W."/>
            <person name="Priest M."/>
            <person name="Roberts A."/>
            <person name="Saif S."/>
            <person name="Shea T."/>
            <person name="Sisk P."/>
            <person name="Sykes S."/>
            <person name="Wortman J."/>
            <person name="Nusbaum C."/>
            <person name="Birren B."/>
        </authorList>
    </citation>
    <scope>NUCLEOTIDE SEQUENCE [LARGE SCALE GENOMIC DNA]</scope>
    <source>
        <strain evidence="7">ATCC 38817</strain>
    </source>
</reference>
<dbReference type="InterPro" id="IPR045055">
    <property type="entry name" value="DNA2/NAM7-like"/>
</dbReference>
<dbReference type="OMA" id="ANQEPRI"/>
<dbReference type="EMBL" id="KB932211">
    <property type="protein sequence ID" value="KCV67979.1"/>
    <property type="molecule type" value="Genomic_DNA"/>
</dbReference>